<keyword evidence="2" id="KW-0963">Cytoplasm</keyword>
<keyword evidence="5" id="KW-1185">Reference proteome</keyword>
<accession>A0ABD6EJ01</accession>
<feature type="domain" description="PDZ" evidence="3">
    <location>
        <begin position="99"/>
        <end position="173"/>
    </location>
</feature>
<evidence type="ECO:0000313" key="4">
    <source>
        <dbReference type="EMBL" id="MFH4976652.1"/>
    </source>
</evidence>
<dbReference type="PANTHER" id="PTHR15963:SF5">
    <property type="entry name" value="SHORT SPINDLE 6, ISOFORM A"/>
    <property type="match status" value="1"/>
</dbReference>
<evidence type="ECO:0000259" key="3">
    <source>
        <dbReference type="PROSITE" id="PS50106"/>
    </source>
</evidence>
<dbReference type="Proteomes" id="UP001608902">
    <property type="component" value="Unassembled WGS sequence"/>
</dbReference>
<reference evidence="4 5" key="1">
    <citation type="submission" date="2024-08" db="EMBL/GenBank/DDBJ databases">
        <title>Gnathostoma spinigerum genome.</title>
        <authorList>
            <person name="Gonzalez-Bertolin B."/>
            <person name="Monzon S."/>
            <person name="Zaballos A."/>
            <person name="Jimenez P."/>
            <person name="Dekumyoy P."/>
            <person name="Varona S."/>
            <person name="Cuesta I."/>
            <person name="Sumanam S."/>
            <person name="Adisakwattana P."/>
            <person name="Gasser R.B."/>
            <person name="Hernandez-Gonzalez A."/>
            <person name="Young N.D."/>
            <person name="Perteguer M.J."/>
        </authorList>
    </citation>
    <scope>NUCLEOTIDE SEQUENCE [LARGE SCALE GENOMIC DNA]</scope>
    <source>
        <strain evidence="4">AL3</strain>
        <tissue evidence="4">Liver</tissue>
    </source>
</reference>
<proteinExistence type="predicted"/>
<comment type="subcellular location">
    <subcellularLocation>
        <location evidence="1">Cytoplasm</location>
    </subcellularLocation>
</comment>
<dbReference type="EMBL" id="JBGFUD010001707">
    <property type="protein sequence ID" value="MFH4976652.1"/>
    <property type="molecule type" value="Genomic_DNA"/>
</dbReference>
<protein>
    <recommendedName>
        <fullName evidence="3">PDZ domain-containing protein</fullName>
    </recommendedName>
</protein>
<dbReference type="Pfam" id="PF00595">
    <property type="entry name" value="PDZ"/>
    <property type="match status" value="1"/>
</dbReference>
<dbReference type="SMART" id="SM00228">
    <property type="entry name" value="PDZ"/>
    <property type="match status" value="1"/>
</dbReference>
<dbReference type="InterPro" id="IPR052122">
    <property type="entry name" value="Intracell_Traff_Signaling_Reg"/>
</dbReference>
<organism evidence="4 5">
    <name type="scientific">Gnathostoma spinigerum</name>
    <dbReference type="NCBI Taxonomy" id="75299"/>
    <lineage>
        <taxon>Eukaryota</taxon>
        <taxon>Metazoa</taxon>
        <taxon>Ecdysozoa</taxon>
        <taxon>Nematoda</taxon>
        <taxon>Chromadorea</taxon>
        <taxon>Rhabditida</taxon>
        <taxon>Spirurina</taxon>
        <taxon>Gnathostomatomorpha</taxon>
        <taxon>Gnathostomatoidea</taxon>
        <taxon>Gnathostomatidae</taxon>
        <taxon>Gnathostoma</taxon>
    </lineage>
</organism>
<dbReference type="InterPro" id="IPR036034">
    <property type="entry name" value="PDZ_sf"/>
</dbReference>
<evidence type="ECO:0000256" key="2">
    <source>
        <dbReference type="ARBA" id="ARBA00022490"/>
    </source>
</evidence>
<evidence type="ECO:0000256" key="1">
    <source>
        <dbReference type="ARBA" id="ARBA00004496"/>
    </source>
</evidence>
<sequence>MNEGIAGLAKKWTKALLWPSAASSADHQLSNASSSVSLADSATESALHLAVCDSISSLVKSKSYSRFYIPDCDSEKVLEVVSSDQKIITNPECNRRRRTLVLSRKDGDLFGFTLQTYYLKREGENYIEKVTYVDYVQIDSPAAESGLRPGDVIISINGEVVTNLPHSELITLIGSCQVMRMVVIFEDVQNRIELCARIIRLRKLLNDKLYQLNCIDLREQDILKEARQRSLRAQGVVPANKPLTEDSFPSSLLR</sequence>
<evidence type="ECO:0000313" key="5">
    <source>
        <dbReference type="Proteomes" id="UP001608902"/>
    </source>
</evidence>
<name>A0ABD6EJ01_9BILA</name>
<dbReference type="SUPFAM" id="SSF50156">
    <property type="entry name" value="PDZ domain-like"/>
    <property type="match status" value="1"/>
</dbReference>
<dbReference type="GO" id="GO:0005737">
    <property type="term" value="C:cytoplasm"/>
    <property type="evidence" value="ECO:0007669"/>
    <property type="project" value="UniProtKB-SubCell"/>
</dbReference>
<dbReference type="PROSITE" id="PS50106">
    <property type="entry name" value="PDZ"/>
    <property type="match status" value="1"/>
</dbReference>
<dbReference type="AlphaFoldDB" id="A0ABD6EJ01"/>
<comment type="caution">
    <text evidence="4">The sequence shown here is derived from an EMBL/GenBank/DDBJ whole genome shotgun (WGS) entry which is preliminary data.</text>
</comment>
<dbReference type="Gene3D" id="2.30.42.10">
    <property type="match status" value="1"/>
</dbReference>
<dbReference type="PANTHER" id="PTHR15963">
    <property type="entry name" value="GENERAL RECEPTOR FOR PHOSPHOINOSITIDES 1-ASSOCIATED SCAFFOLD PROTEIN-RELATED"/>
    <property type="match status" value="1"/>
</dbReference>
<dbReference type="InterPro" id="IPR001478">
    <property type="entry name" value="PDZ"/>
</dbReference>
<gene>
    <name evidence="4" type="ORF">AB6A40_003361</name>
</gene>